<reference evidence="8 9" key="1">
    <citation type="submission" date="2015-05" db="EMBL/GenBank/DDBJ databases">
        <title>Complete genome sequence of a sulfur-oxidizing gammaproteobacterium strain HA5.</title>
        <authorList>
            <person name="Miura A."/>
            <person name="Kojima H."/>
            <person name="Fukui M."/>
        </authorList>
    </citation>
    <scope>NUCLEOTIDE SEQUENCE [LARGE SCALE GENOMIC DNA]</scope>
    <source>
        <strain evidence="8 9">HA5</strain>
    </source>
</reference>
<protein>
    <submittedName>
        <fullName evidence="8">Uncharacterized protein</fullName>
    </submittedName>
</protein>
<dbReference type="Gene3D" id="2.40.160.20">
    <property type="match status" value="1"/>
</dbReference>
<dbReference type="AlphaFoldDB" id="A0A1B4XI23"/>
<evidence type="ECO:0000256" key="7">
    <source>
        <dbReference type="ARBA" id="ARBA00023315"/>
    </source>
</evidence>
<keyword evidence="4" id="KW-0732">Signal</keyword>
<dbReference type="InterPro" id="IPR009746">
    <property type="entry name" value="LipidA_acyl_PagP"/>
</dbReference>
<evidence type="ECO:0000313" key="8">
    <source>
        <dbReference type="EMBL" id="BAV34439.1"/>
    </source>
</evidence>
<keyword evidence="5" id="KW-0472">Membrane</keyword>
<evidence type="ECO:0000256" key="5">
    <source>
        <dbReference type="ARBA" id="ARBA00023136"/>
    </source>
</evidence>
<dbReference type="GO" id="GO:0016746">
    <property type="term" value="F:acyltransferase activity"/>
    <property type="evidence" value="ECO:0007669"/>
    <property type="project" value="UniProtKB-KW"/>
</dbReference>
<organism evidence="8 9">
    <name type="scientific">Sulfuricaulis limicola</name>
    <dbReference type="NCBI Taxonomy" id="1620215"/>
    <lineage>
        <taxon>Bacteria</taxon>
        <taxon>Pseudomonadati</taxon>
        <taxon>Pseudomonadota</taxon>
        <taxon>Gammaproteobacteria</taxon>
        <taxon>Acidiferrobacterales</taxon>
        <taxon>Acidiferrobacteraceae</taxon>
        <taxon>Sulfuricaulis</taxon>
    </lineage>
</organism>
<keyword evidence="7" id="KW-0012">Acyltransferase</keyword>
<evidence type="ECO:0000256" key="4">
    <source>
        <dbReference type="ARBA" id="ARBA00022729"/>
    </source>
</evidence>
<evidence type="ECO:0000256" key="1">
    <source>
        <dbReference type="ARBA" id="ARBA00004442"/>
    </source>
</evidence>
<proteinExistence type="inferred from homology"/>
<dbReference type="EMBL" id="AP014879">
    <property type="protein sequence ID" value="BAV34439.1"/>
    <property type="molecule type" value="Genomic_DNA"/>
</dbReference>
<dbReference type="GO" id="GO:0009279">
    <property type="term" value="C:cell outer membrane"/>
    <property type="evidence" value="ECO:0007669"/>
    <property type="project" value="UniProtKB-SubCell"/>
</dbReference>
<keyword evidence="3" id="KW-0808">Transferase</keyword>
<evidence type="ECO:0000256" key="6">
    <source>
        <dbReference type="ARBA" id="ARBA00023237"/>
    </source>
</evidence>
<dbReference type="KEGG" id="slim:SCL_2150"/>
<accession>A0A1B4XI23</accession>
<dbReference type="InParanoid" id="A0A1B4XI23"/>
<keyword evidence="9" id="KW-1185">Reference proteome</keyword>
<dbReference type="SUPFAM" id="SSF56925">
    <property type="entry name" value="OMPA-like"/>
    <property type="match status" value="1"/>
</dbReference>
<evidence type="ECO:0000256" key="2">
    <source>
        <dbReference type="ARBA" id="ARBA00006368"/>
    </source>
</evidence>
<dbReference type="Proteomes" id="UP000243180">
    <property type="component" value="Chromosome"/>
</dbReference>
<comment type="similarity">
    <text evidence="2">Belongs to the lipid A palmitoyltransferase family.</text>
</comment>
<sequence length="159" mass="17597">MFMMGFGCFGISANAGEFSALLNGKAIHLDTQPGVHYNESNWGVGFQYDMPAGDEKWVPFLTASEFKDSNKNTSYYFGGGFLHRTSFEWGNTPMHFDAGGIVFLMKRKGFKDGDLFPGVLPAVSLGTSRVALNMTFIPKVDPKMVPILFFQLKITLGNF</sequence>
<keyword evidence="6" id="KW-0998">Cell outer membrane</keyword>
<name>A0A1B4XI23_9GAMM</name>
<dbReference type="InterPro" id="IPR011250">
    <property type="entry name" value="OMP/PagP_B-barrel"/>
</dbReference>
<dbReference type="Pfam" id="PF07017">
    <property type="entry name" value="PagP"/>
    <property type="match status" value="1"/>
</dbReference>
<comment type="subcellular location">
    <subcellularLocation>
        <location evidence="1">Cell outer membrane</location>
    </subcellularLocation>
</comment>
<gene>
    <name evidence="8" type="ORF">SCL_2150</name>
</gene>
<evidence type="ECO:0000256" key="3">
    <source>
        <dbReference type="ARBA" id="ARBA00022679"/>
    </source>
</evidence>
<evidence type="ECO:0000313" key="9">
    <source>
        <dbReference type="Proteomes" id="UP000243180"/>
    </source>
</evidence>